<dbReference type="InterPro" id="IPR001613">
    <property type="entry name" value="Flavin_amine_oxidase"/>
</dbReference>
<evidence type="ECO:0000256" key="1">
    <source>
        <dbReference type="ARBA" id="ARBA00001974"/>
    </source>
</evidence>
<evidence type="ECO:0000256" key="9">
    <source>
        <dbReference type="PIRSR" id="PIRSR601613-1"/>
    </source>
</evidence>
<reference evidence="11 12" key="1">
    <citation type="submission" date="2019-04" db="EMBL/GenBank/DDBJ databases">
        <authorList>
            <person name="Feng G."/>
            <person name="Zhang J."/>
            <person name="Zhu H."/>
        </authorList>
    </citation>
    <scope>NUCLEOTIDE SEQUENCE [LARGE SCALE GENOMIC DNA]</scope>
    <source>
        <strain evidence="11 12">JCM 19491</strain>
    </source>
</reference>
<dbReference type="AlphaFoldDB" id="A0A4Z0MJI3"/>
<comment type="similarity">
    <text evidence="3">Belongs to the tryptophan 2-monooxygenase family.</text>
</comment>
<comment type="pathway">
    <text evidence="2">Plant hormone metabolism; auxin biosynthesis.</text>
</comment>
<organism evidence="11 12">
    <name type="scientific">Hymenobacter wooponensis</name>
    <dbReference type="NCBI Taxonomy" id="1525360"/>
    <lineage>
        <taxon>Bacteria</taxon>
        <taxon>Pseudomonadati</taxon>
        <taxon>Bacteroidota</taxon>
        <taxon>Cytophagia</taxon>
        <taxon>Cytophagales</taxon>
        <taxon>Hymenobacteraceae</taxon>
        <taxon>Hymenobacter</taxon>
    </lineage>
</organism>
<dbReference type="EMBL" id="SRKZ01000004">
    <property type="protein sequence ID" value="TGD79671.1"/>
    <property type="molecule type" value="Genomic_DNA"/>
</dbReference>
<protein>
    <recommendedName>
        <fullName evidence="5">Tryptophan 2-monooxygenase</fullName>
        <ecNumber evidence="4">1.13.12.3</ecNumber>
    </recommendedName>
</protein>
<evidence type="ECO:0000256" key="4">
    <source>
        <dbReference type="ARBA" id="ARBA00012535"/>
    </source>
</evidence>
<feature type="domain" description="Amine oxidase" evidence="10">
    <location>
        <begin position="121"/>
        <end position="432"/>
    </location>
</feature>
<dbReference type="SUPFAM" id="SSF54373">
    <property type="entry name" value="FAD-linked reductases, C-terminal domain"/>
    <property type="match status" value="1"/>
</dbReference>
<keyword evidence="7" id="KW-0073">Auxin biosynthesis</keyword>
<evidence type="ECO:0000256" key="6">
    <source>
        <dbReference type="ARBA" id="ARBA00023002"/>
    </source>
</evidence>
<comment type="cofactor">
    <cofactor evidence="1">
        <name>FAD</name>
        <dbReference type="ChEBI" id="CHEBI:57692"/>
    </cofactor>
</comment>
<name>A0A4Z0MJI3_9BACT</name>
<feature type="domain" description="Amine oxidase" evidence="10">
    <location>
        <begin position="14"/>
        <end position="74"/>
    </location>
</feature>
<dbReference type="GO" id="GO:0009851">
    <property type="term" value="P:auxin biosynthetic process"/>
    <property type="evidence" value="ECO:0007669"/>
    <property type="project" value="UniProtKB-KW"/>
</dbReference>
<dbReference type="Gene3D" id="3.50.50.60">
    <property type="entry name" value="FAD/NAD(P)-binding domain"/>
    <property type="match status" value="1"/>
</dbReference>
<dbReference type="SUPFAM" id="SSF51905">
    <property type="entry name" value="FAD/NAD(P)-binding domain"/>
    <property type="match status" value="1"/>
</dbReference>
<accession>A0A4Z0MJI3</accession>
<evidence type="ECO:0000256" key="8">
    <source>
        <dbReference type="ARBA" id="ARBA00047321"/>
    </source>
</evidence>
<dbReference type="EC" id="1.13.12.3" evidence="4"/>
<dbReference type="PANTHER" id="PTHR10742:SF410">
    <property type="entry name" value="LYSINE-SPECIFIC HISTONE DEMETHYLASE 2"/>
    <property type="match status" value="1"/>
</dbReference>
<keyword evidence="12" id="KW-1185">Reference proteome</keyword>
<comment type="caution">
    <text evidence="11">The sequence shown here is derived from an EMBL/GenBank/DDBJ whole genome shotgun (WGS) entry which is preliminary data.</text>
</comment>
<evidence type="ECO:0000256" key="2">
    <source>
        <dbReference type="ARBA" id="ARBA00004814"/>
    </source>
</evidence>
<dbReference type="InterPro" id="IPR050281">
    <property type="entry name" value="Flavin_monoamine_oxidase"/>
</dbReference>
<evidence type="ECO:0000256" key="7">
    <source>
        <dbReference type="ARBA" id="ARBA00023070"/>
    </source>
</evidence>
<gene>
    <name evidence="11" type="ORF">EU557_15750</name>
</gene>
<keyword evidence="6" id="KW-0560">Oxidoreductase</keyword>
<evidence type="ECO:0000256" key="5">
    <source>
        <dbReference type="ARBA" id="ARBA00017871"/>
    </source>
</evidence>
<dbReference type="Pfam" id="PF01593">
    <property type="entry name" value="Amino_oxidase"/>
    <property type="match status" value="2"/>
</dbReference>
<dbReference type="InterPro" id="IPR002937">
    <property type="entry name" value="Amino_oxidase"/>
</dbReference>
<dbReference type="GO" id="GO:0050361">
    <property type="term" value="F:tryptophan 2-monooxygenase activity"/>
    <property type="evidence" value="ECO:0007669"/>
    <property type="project" value="UniProtKB-EC"/>
</dbReference>
<evidence type="ECO:0000313" key="11">
    <source>
        <dbReference type="EMBL" id="TGD79671.1"/>
    </source>
</evidence>
<sequence length="434" mass="46660">MPEYDILLVGAGAAGLLAARTLAQAGRRVAILEARNRPGGRIHTFTDHGFTGPTEGGAEFLHGDVARSQALLLEAGIITHDTGGSNFEAAEGKAQEAEGFFIEDMPLLLQKLHSLEHDVPLAEFLAQQFPDEQYRELRDTVTRFAEGYDAADARRASSFALREEWSGNGAEDSPRPEGGYGRLIDWLVQEVQAAGGVLHLSTIVEEVRWQAGQVEIKCQGGPTFLAAQALLTLPLGVLQAEEGTAGYVRFTPELPAYRAAAMALGVGPVIKFLLEFQEPFWQAPSAEVGQPMPEMGFLFSDAAVPTWWSQFPDTRPLLTGWVAGPAAAALRETSEADLLTLALDTLAYLFGSTTSFLRQQLRAHRVVNWGADPFARGAYAYATVGSAAAYQVLNQPIEDTLFFAGEGLYEGAHTGTVEAALVSGETAAKRILGQ</sequence>
<comment type="catalytic activity">
    <reaction evidence="8">
        <text>L-tryptophan + O2 = indole-3-acetamide + CO2 + H2O</text>
        <dbReference type="Rhea" id="RHEA:16165"/>
        <dbReference type="ChEBI" id="CHEBI:15377"/>
        <dbReference type="ChEBI" id="CHEBI:15379"/>
        <dbReference type="ChEBI" id="CHEBI:16031"/>
        <dbReference type="ChEBI" id="CHEBI:16526"/>
        <dbReference type="ChEBI" id="CHEBI:57912"/>
        <dbReference type="EC" id="1.13.12.3"/>
    </reaction>
</comment>
<feature type="binding site" evidence="9">
    <location>
        <begin position="33"/>
        <end position="34"/>
    </location>
    <ligand>
        <name>FAD</name>
        <dbReference type="ChEBI" id="CHEBI:57692"/>
    </ligand>
</feature>
<dbReference type="OrthoDB" id="56323at2"/>
<proteinExistence type="inferred from homology"/>
<dbReference type="Proteomes" id="UP000298284">
    <property type="component" value="Unassembled WGS sequence"/>
</dbReference>
<dbReference type="RefSeq" id="WP_135531417.1">
    <property type="nucleotide sequence ID" value="NZ_SRKZ01000004.1"/>
</dbReference>
<evidence type="ECO:0000313" key="12">
    <source>
        <dbReference type="Proteomes" id="UP000298284"/>
    </source>
</evidence>
<evidence type="ECO:0000259" key="10">
    <source>
        <dbReference type="Pfam" id="PF01593"/>
    </source>
</evidence>
<dbReference type="InterPro" id="IPR036188">
    <property type="entry name" value="FAD/NAD-bd_sf"/>
</dbReference>
<evidence type="ECO:0000256" key="3">
    <source>
        <dbReference type="ARBA" id="ARBA00005833"/>
    </source>
</evidence>
<dbReference type="PANTHER" id="PTHR10742">
    <property type="entry name" value="FLAVIN MONOAMINE OXIDASE"/>
    <property type="match status" value="1"/>
</dbReference>
<dbReference type="PRINTS" id="PR00757">
    <property type="entry name" value="AMINEOXDASEF"/>
</dbReference>
<feature type="binding site" evidence="9">
    <location>
        <position position="204"/>
    </location>
    <ligand>
        <name>FAD</name>
        <dbReference type="ChEBI" id="CHEBI:57692"/>
    </ligand>
</feature>